<evidence type="ECO:0000256" key="8">
    <source>
        <dbReference type="ARBA" id="ARBA00031985"/>
    </source>
</evidence>
<dbReference type="SMART" id="SM00493">
    <property type="entry name" value="TOPRIM"/>
    <property type="match status" value="1"/>
</dbReference>
<comment type="similarity">
    <text evidence="2">Belongs to the type IA topoisomerase family.</text>
</comment>
<dbReference type="PROSITE" id="PS52039">
    <property type="entry name" value="TOPO_IA_2"/>
    <property type="match status" value="1"/>
</dbReference>
<dbReference type="Pfam" id="PF01131">
    <property type="entry name" value="Topoisom_bac"/>
    <property type="match status" value="1"/>
</dbReference>
<evidence type="ECO:0000256" key="1">
    <source>
        <dbReference type="ARBA" id="ARBA00000213"/>
    </source>
</evidence>
<dbReference type="GO" id="GO:0043597">
    <property type="term" value="C:cytoplasmic replication fork"/>
    <property type="evidence" value="ECO:0007669"/>
    <property type="project" value="TreeGrafter"/>
</dbReference>
<dbReference type="InterPro" id="IPR034144">
    <property type="entry name" value="TOPRIM_TopoIII"/>
</dbReference>
<dbReference type="PROSITE" id="PS00396">
    <property type="entry name" value="TOPO_IA_1"/>
    <property type="match status" value="1"/>
</dbReference>
<proteinExistence type="inferred from homology"/>
<dbReference type="Gene3D" id="1.10.290.10">
    <property type="entry name" value="Topoisomerase I, domain 4"/>
    <property type="match status" value="1"/>
</dbReference>
<dbReference type="GO" id="GO:0003677">
    <property type="term" value="F:DNA binding"/>
    <property type="evidence" value="ECO:0007669"/>
    <property type="project" value="UniProtKB-KW"/>
</dbReference>
<dbReference type="PANTHER" id="PTHR11390">
    <property type="entry name" value="PROKARYOTIC DNA TOPOISOMERASE"/>
    <property type="match status" value="1"/>
</dbReference>
<organism evidence="13 14">
    <name type="scientific">Mammaliicoccus sciuri</name>
    <name type="common">Staphylococcus sciuri</name>
    <dbReference type="NCBI Taxonomy" id="1296"/>
    <lineage>
        <taxon>Bacteria</taxon>
        <taxon>Bacillati</taxon>
        <taxon>Bacillota</taxon>
        <taxon>Bacilli</taxon>
        <taxon>Bacillales</taxon>
        <taxon>Staphylococcaceae</taxon>
        <taxon>Mammaliicoccus</taxon>
    </lineage>
</organism>
<dbReference type="InterPro" id="IPR003601">
    <property type="entry name" value="Topo_IA_2"/>
</dbReference>
<dbReference type="PRINTS" id="PR00417">
    <property type="entry name" value="PRTPISMRASEI"/>
</dbReference>
<dbReference type="RefSeq" id="WP_088592763.1">
    <property type="nucleotide sequence ID" value="NZ_CP022047.2"/>
</dbReference>
<reference evidence="14" key="1">
    <citation type="submission" date="2017-06" db="EMBL/GenBank/DDBJ databases">
        <title>FDA dAtabase for Regulatory Grade micrObial Sequences (FDA-ARGOS): Supporting development and validation of Infectious Disease Dx tests.</title>
        <authorList>
            <person name="Goldberg B."/>
            <person name="Campos J."/>
            <person name="Tallon L."/>
            <person name="Sadzewicz L."/>
            <person name="Sengamalay N."/>
            <person name="Ott S."/>
            <person name="Godinez A."/>
            <person name="Nagaraj S."/>
            <person name="Vavikolanu K."/>
            <person name="Nadendla S."/>
            <person name="George J."/>
            <person name="Geyer C."/>
            <person name="Sichtig H."/>
        </authorList>
    </citation>
    <scope>NUCLEOTIDE SEQUENCE [LARGE SCALE GENOMIC DNA]</scope>
    <source>
        <strain evidence="14">FDAARGOS_285</strain>
        <plasmid evidence="14">unnamed1</plasmid>
    </source>
</reference>
<name>A0AAI8GV20_MAMSC</name>
<evidence type="ECO:0000259" key="12">
    <source>
        <dbReference type="PROSITE" id="PS52039"/>
    </source>
</evidence>
<dbReference type="CDD" id="cd00186">
    <property type="entry name" value="TOP1Ac"/>
    <property type="match status" value="1"/>
</dbReference>
<dbReference type="Pfam" id="PF01751">
    <property type="entry name" value="Toprim"/>
    <property type="match status" value="1"/>
</dbReference>
<dbReference type="SUPFAM" id="SSF56712">
    <property type="entry name" value="Prokaryotic type I DNA topoisomerase"/>
    <property type="match status" value="1"/>
</dbReference>
<dbReference type="PANTHER" id="PTHR11390:SF21">
    <property type="entry name" value="DNA TOPOISOMERASE 3-ALPHA"/>
    <property type="match status" value="1"/>
</dbReference>
<evidence type="ECO:0000256" key="10">
    <source>
        <dbReference type="ARBA" id="ARBA00032877"/>
    </source>
</evidence>
<dbReference type="InterPro" id="IPR006171">
    <property type="entry name" value="TOPRIM_dom"/>
</dbReference>
<dbReference type="GO" id="GO:0006310">
    <property type="term" value="P:DNA recombination"/>
    <property type="evidence" value="ECO:0007669"/>
    <property type="project" value="TreeGrafter"/>
</dbReference>
<sequence>MKHVILAEKPNQALKYAEALGTFKKKDGYFEVTTNILEGDVIVTWCVGHLIQLADMEDYDSSLKAWKKETLPFIPKRMKYKVSPYASQQFYKIEGLCESLTSQDVFIIATDPDREGEAIARYVMNQIPNIKNRDITIKRLWANTQEPEGLRTSFQSLKTGAETYPYYLEAQARGVADWLVGINMTRLTSITMQNMGINVGVFSVGRVQTPTLFMVYNRNKAIESFESKPFYELFAIDETSNPLCRFKYDRRFESKETYDAFKEEHDLKDEMTGQIDKVEVKEKQTPAPKLFKLGGIQKVANQKWGYTLDETLSIVQSLYDKGFLSYPRTDSDLITTSEFKYLKERISDYANIVDIQENFTNLEPRKRFVDSDKVLEHYAIVPTKTIPTLKDLSAFSSAQQNIYREVVIRTLGMFQPDFVYDETKVTLRCQDVIFKARGTITKDKGWKQYQNTEEKETDVQVIPSYQEKQTIQVKLENKEGRTKPPVYLTEATLGGEGGLMETCSNGLDDEILKKDLKNVSGIGTPATRGNIVKGLIDKGYMEVRKKKLYITEKGNMLCEALKNSQLASVEMTAHWEHELKTISEIGKKDVQDKFLEKIKVSLKEEVNNFDQQIKTSVSGISLESLQKSQMIGKCPKCRQGHLLKRKSKKGQPFYTCDSSTCEYILFGVISGKTLSETIIQSLLETHKSKVIKGFKSKAGKKFDAKLKLNEEYKIVFDFEKK</sequence>
<dbReference type="InterPro" id="IPR023405">
    <property type="entry name" value="Topo_IA_core_domain"/>
</dbReference>
<evidence type="ECO:0000256" key="3">
    <source>
        <dbReference type="ARBA" id="ARBA00012891"/>
    </source>
</evidence>
<geneLocation type="plasmid" evidence="13 14">
    <name>unnamed1</name>
</geneLocation>
<dbReference type="InterPro" id="IPR013497">
    <property type="entry name" value="Topo_IA_cen"/>
</dbReference>
<dbReference type="InterPro" id="IPR023406">
    <property type="entry name" value="Topo_IA_AS"/>
</dbReference>
<dbReference type="InterPro" id="IPR013826">
    <property type="entry name" value="Topo_IA_cen_sub3"/>
</dbReference>
<gene>
    <name evidence="13" type="ORF">CEP64_13700</name>
</gene>
<protein>
    <recommendedName>
        <fullName evidence="3">DNA topoisomerase</fullName>
        <ecNumber evidence="3">5.6.2.1</ecNumber>
    </recommendedName>
    <alternativeName>
        <fullName evidence="10">Omega-protein</fullName>
    </alternativeName>
    <alternativeName>
        <fullName evidence="9">Relaxing enzyme</fullName>
    </alternativeName>
    <alternativeName>
        <fullName evidence="7">Swivelase</fullName>
    </alternativeName>
    <alternativeName>
        <fullName evidence="8">Untwisting enzyme</fullName>
    </alternativeName>
</protein>
<accession>A0AAI8GV20</accession>
<dbReference type="PROSITE" id="PS50880">
    <property type="entry name" value="TOPRIM"/>
    <property type="match status" value="1"/>
</dbReference>
<dbReference type="Proteomes" id="UP000197058">
    <property type="component" value="Plasmid unnamed1"/>
</dbReference>
<feature type="domain" description="Toprim" evidence="11">
    <location>
        <begin position="2"/>
        <end position="145"/>
    </location>
</feature>
<evidence type="ECO:0000256" key="9">
    <source>
        <dbReference type="ARBA" id="ARBA00032235"/>
    </source>
</evidence>
<dbReference type="SMART" id="SM00436">
    <property type="entry name" value="TOP1Bc"/>
    <property type="match status" value="1"/>
</dbReference>
<dbReference type="InterPro" id="IPR000380">
    <property type="entry name" value="Topo_IA"/>
</dbReference>
<feature type="domain" description="Topo IA-type catalytic" evidence="12">
    <location>
        <begin position="163"/>
        <end position="602"/>
    </location>
</feature>
<keyword evidence="4" id="KW-0799">Topoisomerase</keyword>
<keyword evidence="6" id="KW-0413">Isomerase</keyword>
<keyword evidence="5" id="KW-0238">DNA-binding</keyword>
<dbReference type="Gene3D" id="1.10.460.10">
    <property type="entry name" value="Topoisomerase I, domain 2"/>
    <property type="match status" value="1"/>
</dbReference>
<dbReference type="GO" id="GO:0006265">
    <property type="term" value="P:DNA topological change"/>
    <property type="evidence" value="ECO:0007669"/>
    <property type="project" value="InterPro"/>
</dbReference>
<evidence type="ECO:0000256" key="6">
    <source>
        <dbReference type="ARBA" id="ARBA00023235"/>
    </source>
</evidence>
<keyword evidence="13" id="KW-0614">Plasmid</keyword>
<dbReference type="GO" id="GO:0006281">
    <property type="term" value="P:DNA repair"/>
    <property type="evidence" value="ECO:0007669"/>
    <property type="project" value="TreeGrafter"/>
</dbReference>
<evidence type="ECO:0000313" key="13">
    <source>
        <dbReference type="EMBL" id="ASE35671.1"/>
    </source>
</evidence>
<dbReference type="InterPro" id="IPR003602">
    <property type="entry name" value="Topo_IA_DNA-bd_dom"/>
</dbReference>
<dbReference type="Pfam" id="PF13342">
    <property type="entry name" value="Toprim_Crpt"/>
    <property type="match status" value="1"/>
</dbReference>
<evidence type="ECO:0000256" key="5">
    <source>
        <dbReference type="ARBA" id="ARBA00023125"/>
    </source>
</evidence>
<dbReference type="EMBL" id="CP022047">
    <property type="protein sequence ID" value="ASE35671.1"/>
    <property type="molecule type" value="Genomic_DNA"/>
</dbReference>
<dbReference type="KEGG" id="sscu:CEP64_13700"/>
<dbReference type="Gene3D" id="3.40.50.140">
    <property type="match status" value="1"/>
</dbReference>
<dbReference type="InterPro" id="IPR013825">
    <property type="entry name" value="Topo_IA_cen_sub2"/>
</dbReference>
<evidence type="ECO:0000256" key="2">
    <source>
        <dbReference type="ARBA" id="ARBA00009446"/>
    </source>
</evidence>
<comment type="catalytic activity">
    <reaction evidence="1">
        <text>ATP-independent breakage of single-stranded DNA, followed by passage and rejoining.</text>
        <dbReference type="EC" id="5.6.2.1"/>
    </reaction>
</comment>
<dbReference type="Gene3D" id="2.70.20.10">
    <property type="entry name" value="Topoisomerase I, domain 3"/>
    <property type="match status" value="1"/>
</dbReference>
<dbReference type="InterPro" id="IPR013824">
    <property type="entry name" value="Topo_IA_cen_sub1"/>
</dbReference>
<dbReference type="AlphaFoldDB" id="A0AAI8GV20"/>
<evidence type="ECO:0000259" key="11">
    <source>
        <dbReference type="PROSITE" id="PS50880"/>
    </source>
</evidence>
<evidence type="ECO:0000256" key="4">
    <source>
        <dbReference type="ARBA" id="ARBA00023029"/>
    </source>
</evidence>
<dbReference type="SMART" id="SM00437">
    <property type="entry name" value="TOP1Ac"/>
    <property type="match status" value="1"/>
</dbReference>
<dbReference type="CDD" id="cd03362">
    <property type="entry name" value="TOPRIM_TopoIA_TopoIII"/>
    <property type="match status" value="1"/>
</dbReference>
<dbReference type="InterPro" id="IPR025589">
    <property type="entry name" value="Toprim_C_rpt"/>
</dbReference>
<dbReference type="EC" id="5.6.2.1" evidence="3"/>
<evidence type="ECO:0000256" key="7">
    <source>
        <dbReference type="ARBA" id="ARBA00030003"/>
    </source>
</evidence>
<evidence type="ECO:0000313" key="14">
    <source>
        <dbReference type="Proteomes" id="UP000197058"/>
    </source>
</evidence>
<dbReference type="GO" id="GO:0003917">
    <property type="term" value="F:DNA topoisomerase type I (single strand cut, ATP-independent) activity"/>
    <property type="evidence" value="ECO:0007669"/>
    <property type="project" value="UniProtKB-EC"/>
</dbReference>